<protein>
    <submittedName>
        <fullName evidence="1">Uncharacterized protein</fullName>
    </submittedName>
</protein>
<organism evidence="1">
    <name type="scientific">Loigolactobacillus rennini</name>
    <dbReference type="NCBI Taxonomy" id="238013"/>
    <lineage>
        <taxon>Bacteria</taxon>
        <taxon>Bacillati</taxon>
        <taxon>Bacillota</taxon>
        <taxon>Bacilli</taxon>
        <taxon>Lactobacillales</taxon>
        <taxon>Lactobacillaceae</taxon>
        <taxon>Loigolactobacillus</taxon>
    </lineage>
</organism>
<evidence type="ECO:0000313" key="1">
    <source>
        <dbReference type="EMBL" id="SFZ88510.1"/>
    </source>
</evidence>
<dbReference type="EMBL" id="LT634362">
    <property type="protein sequence ID" value="SFZ88510.1"/>
    <property type="molecule type" value="Genomic_DNA"/>
</dbReference>
<sequence length="49" mass="5569">MTPVFHNCFNVSIIKIIAQPHHKINPKSELTVLKHLLNFQAGNIAIYTI</sequence>
<name>A0A1K2I7Z9_9LACO</name>
<proteinExistence type="predicted"/>
<reference evidence="1" key="1">
    <citation type="submission" date="2016-11" db="EMBL/GenBank/DDBJ databases">
        <authorList>
            <person name="Jaros S."/>
            <person name="Januszkiewicz K."/>
            <person name="Wedrychowicz H."/>
        </authorList>
    </citation>
    <scope>NUCLEOTIDE SEQUENCE</scope>
    <source>
        <strain evidence="1">ACA-DC 565</strain>
    </source>
</reference>
<accession>A0A1K2I7Z9</accession>
<gene>
    <name evidence="1" type="ORF">LREN565_1623</name>
</gene>
<dbReference type="AlphaFoldDB" id="A0A1K2I7Z9"/>